<evidence type="ECO:0000313" key="3">
    <source>
        <dbReference type="Proteomes" id="UP001174205"/>
    </source>
</evidence>
<name>A0ABT8J672_9BACL</name>
<sequence>MFTRNDDIRSQIWEAISGLSEEQLNLRPTPERWSMMQVLRHLNLMESIIVKQARAALEKEQTQTVSVDKKPYELTLDRSHSVNAPAHLQPPAEPEALANVRHDLEASHQALMHVAQEHEAELLRSKSFPHPVFGEMDLAQWIDFASYHEERHLAQIQDIKQRLGLGVSHT</sequence>
<dbReference type="Proteomes" id="UP001174205">
    <property type="component" value="Unassembled WGS sequence"/>
</dbReference>
<protein>
    <submittedName>
        <fullName evidence="2">DinB family protein</fullName>
    </submittedName>
</protein>
<keyword evidence="3" id="KW-1185">Reference proteome</keyword>
<dbReference type="Gene3D" id="1.20.120.450">
    <property type="entry name" value="dinb family like domain"/>
    <property type="match status" value="1"/>
</dbReference>
<dbReference type="RefSeq" id="WP_301245062.1">
    <property type="nucleotide sequence ID" value="NZ_JAROCD010000002.1"/>
</dbReference>
<feature type="domain" description="DinB-like" evidence="1">
    <location>
        <begin position="8"/>
        <end position="156"/>
    </location>
</feature>
<organism evidence="2 3">
    <name type="scientific">Paenibacillus vandeheii</name>
    <dbReference type="NCBI Taxonomy" id="3035917"/>
    <lineage>
        <taxon>Bacteria</taxon>
        <taxon>Bacillati</taxon>
        <taxon>Bacillota</taxon>
        <taxon>Bacilli</taxon>
        <taxon>Bacillales</taxon>
        <taxon>Paenibacillaceae</taxon>
        <taxon>Paenibacillus</taxon>
    </lineage>
</organism>
<dbReference type="EMBL" id="JAROCD010000002">
    <property type="protein sequence ID" value="MDN4600579.1"/>
    <property type="molecule type" value="Genomic_DNA"/>
</dbReference>
<dbReference type="InterPro" id="IPR024775">
    <property type="entry name" value="DinB-like"/>
</dbReference>
<accession>A0ABT8J672</accession>
<comment type="caution">
    <text evidence="2">The sequence shown here is derived from an EMBL/GenBank/DDBJ whole genome shotgun (WGS) entry which is preliminary data.</text>
</comment>
<evidence type="ECO:0000313" key="2">
    <source>
        <dbReference type="EMBL" id="MDN4600579.1"/>
    </source>
</evidence>
<evidence type="ECO:0000259" key="1">
    <source>
        <dbReference type="Pfam" id="PF12867"/>
    </source>
</evidence>
<proteinExistence type="predicted"/>
<gene>
    <name evidence="2" type="ORF">P5G61_05030</name>
</gene>
<dbReference type="SUPFAM" id="SSF109854">
    <property type="entry name" value="DinB/YfiT-like putative metalloenzymes"/>
    <property type="match status" value="1"/>
</dbReference>
<reference evidence="2" key="1">
    <citation type="submission" date="2023-03" db="EMBL/GenBank/DDBJ databases">
        <title>MT1 and MT2 Draft Genomes of Novel Species.</title>
        <authorList>
            <person name="Venkateswaran K."/>
        </authorList>
    </citation>
    <scope>NUCLEOTIDE SEQUENCE</scope>
    <source>
        <strain evidence="2">F6_3S_P_1C</strain>
    </source>
</reference>
<dbReference type="Pfam" id="PF12867">
    <property type="entry name" value="DinB_2"/>
    <property type="match status" value="1"/>
</dbReference>
<dbReference type="InterPro" id="IPR034660">
    <property type="entry name" value="DinB/YfiT-like"/>
</dbReference>